<evidence type="ECO:0000313" key="5">
    <source>
        <dbReference type="EMBL" id="MPM40030.1"/>
    </source>
</evidence>
<reference evidence="5" key="1">
    <citation type="submission" date="2019-08" db="EMBL/GenBank/DDBJ databases">
        <authorList>
            <person name="Kucharzyk K."/>
            <person name="Murdoch R.W."/>
            <person name="Higgins S."/>
            <person name="Loffler F."/>
        </authorList>
    </citation>
    <scope>NUCLEOTIDE SEQUENCE</scope>
</reference>
<comment type="caution">
    <text evidence="5">The sequence shown here is derived from an EMBL/GenBank/DDBJ whole genome shotgun (WGS) entry which is preliminary data.</text>
</comment>
<gene>
    <name evidence="5" type="ORF">SDC9_86668</name>
</gene>
<keyword evidence="3" id="KW-0812">Transmembrane</keyword>
<dbReference type="InterPro" id="IPR001173">
    <property type="entry name" value="Glyco_trans_2-like"/>
</dbReference>
<dbReference type="AlphaFoldDB" id="A0A644ZGQ0"/>
<dbReference type="InterPro" id="IPR029044">
    <property type="entry name" value="Nucleotide-diphossugar_trans"/>
</dbReference>
<keyword evidence="3" id="KW-1133">Transmembrane helix</keyword>
<protein>
    <recommendedName>
        <fullName evidence="4">Glycosyltransferase 2-like domain-containing protein</fullName>
    </recommendedName>
</protein>
<proteinExistence type="predicted"/>
<feature type="domain" description="Glycosyltransferase 2-like" evidence="4">
    <location>
        <begin position="35"/>
        <end position="242"/>
    </location>
</feature>
<sequence>MILICSYPVKCKGDALRQAFAQLLNSPKHYDAFCVFDADNIVDSQFLTQMNRAFCSGVRVAKARDEALNPRTSWVSGCYAIYFALFNLFFNRARDSCGLSPGVRGTGFAVHRSVLLENGGWHTVTITEDIEFSSQCALMGERVCWVDGAITWDEQPNSFRTSMNQRRRWCSGSMQVAALHLPDLRKRVSDGNGRLSFDFICYLLVPYIQAFSVVPVLLVLLHGIFMGKVVLIHILWLLGGGFLFTSLLTAAAGWFMVLFIGEEPSLMWRSIVAFPFFMITWLPLQIISVFQKTTVWKEVRHNGGVIPEKAA</sequence>
<organism evidence="5">
    <name type="scientific">bioreactor metagenome</name>
    <dbReference type="NCBI Taxonomy" id="1076179"/>
    <lineage>
        <taxon>unclassified sequences</taxon>
        <taxon>metagenomes</taxon>
        <taxon>ecological metagenomes</taxon>
    </lineage>
</organism>
<feature type="transmembrane region" description="Helical" evidence="3">
    <location>
        <begin position="204"/>
        <end position="227"/>
    </location>
</feature>
<dbReference type="EMBL" id="VSSQ01008852">
    <property type="protein sequence ID" value="MPM40030.1"/>
    <property type="molecule type" value="Genomic_DNA"/>
</dbReference>
<dbReference type="GO" id="GO:0016757">
    <property type="term" value="F:glycosyltransferase activity"/>
    <property type="evidence" value="ECO:0007669"/>
    <property type="project" value="UniProtKB-KW"/>
</dbReference>
<keyword evidence="2" id="KW-0808">Transferase</keyword>
<dbReference type="PANTHER" id="PTHR43630">
    <property type="entry name" value="POLY-BETA-1,6-N-ACETYL-D-GLUCOSAMINE SYNTHASE"/>
    <property type="match status" value="1"/>
</dbReference>
<dbReference type="Pfam" id="PF13632">
    <property type="entry name" value="Glyco_trans_2_3"/>
    <property type="match status" value="1"/>
</dbReference>
<keyword evidence="1" id="KW-0328">Glycosyltransferase</keyword>
<evidence type="ECO:0000256" key="3">
    <source>
        <dbReference type="SAM" id="Phobius"/>
    </source>
</evidence>
<feature type="transmembrane region" description="Helical" evidence="3">
    <location>
        <begin position="266"/>
        <end position="290"/>
    </location>
</feature>
<name>A0A644ZGQ0_9ZZZZ</name>
<evidence type="ECO:0000256" key="1">
    <source>
        <dbReference type="ARBA" id="ARBA00022676"/>
    </source>
</evidence>
<dbReference type="Gene3D" id="3.90.550.10">
    <property type="entry name" value="Spore Coat Polysaccharide Biosynthesis Protein SpsA, Chain A"/>
    <property type="match status" value="1"/>
</dbReference>
<accession>A0A644ZGQ0</accession>
<dbReference type="CDD" id="cd06438">
    <property type="entry name" value="EpsO_like"/>
    <property type="match status" value="1"/>
</dbReference>
<evidence type="ECO:0000256" key="2">
    <source>
        <dbReference type="ARBA" id="ARBA00022679"/>
    </source>
</evidence>
<keyword evidence="3" id="KW-0472">Membrane</keyword>
<evidence type="ECO:0000259" key="4">
    <source>
        <dbReference type="Pfam" id="PF13632"/>
    </source>
</evidence>
<dbReference type="PANTHER" id="PTHR43630:SF1">
    <property type="entry name" value="POLY-BETA-1,6-N-ACETYL-D-GLUCOSAMINE SYNTHASE"/>
    <property type="match status" value="1"/>
</dbReference>
<feature type="transmembrane region" description="Helical" evidence="3">
    <location>
        <begin position="234"/>
        <end position="260"/>
    </location>
</feature>
<dbReference type="SUPFAM" id="SSF53448">
    <property type="entry name" value="Nucleotide-diphospho-sugar transferases"/>
    <property type="match status" value="1"/>
</dbReference>